<keyword evidence="2 6" id="KW-0805">Transcription regulation</keyword>
<dbReference type="PANTHER" id="PTHR43133">
    <property type="entry name" value="RNA POLYMERASE ECF-TYPE SIGMA FACTO"/>
    <property type="match status" value="1"/>
</dbReference>
<reference evidence="11" key="1">
    <citation type="journal article" date="2019" name="Int. J. Syst. Evol. Microbiol.">
        <title>The Global Catalogue of Microorganisms (GCM) 10K type strain sequencing project: providing services to taxonomists for standard genome sequencing and annotation.</title>
        <authorList>
            <consortium name="The Broad Institute Genomics Platform"/>
            <consortium name="The Broad Institute Genome Sequencing Center for Infectious Disease"/>
            <person name="Wu L."/>
            <person name="Ma J."/>
        </authorList>
    </citation>
    <scope>NUCLEOTIDE SEQUENCE [LARGE SCALE GENOMIC DNA]</scope>
    <source>
        <strain evidence="11">CGMCC 4.1467</strain>
    </source>
</reference>
<comment type="caution">
    <text evidence="10">The sequence shown here is derived from an EMBL/GenBank/DDBJ whole genome shotgun (WGS) entry which is preliminary data.</text>
</comment>
<feature type="domain" description="RNA polymerase sigma factor 70 region 4 type 2" evidence="9">
    <location>
        <begin position="148"/>
        <end position="199"/>
    </location>
</feature>
<evidence type="ECO:0000313" key="11">
    <source>
        <dbReference type="Proteomes" id="UP001596472"/>
    </source>
</evidence>
<dbReference type="Gene3D" id="1.10.10.10">
    <property type="entry name" value="Winged helix-like DNA-binding domain superfamily/Winged helix DNA-binding domain"/>
    <property type="match status" value="1"/>
</dbReference>
<dbReference type="RefSeq" id="WP_379710904.1">
    <property type="nucleotide sequence ID" value="NZ_JBHTBS010000003.1"/>
</dbReference>
<feature type="region of interest" description="Disordered" evidence="7">
    <location>
        <begin position="109"/>
        <end position="144"/>
    </location>
</feature>
<accession>A0ABW2L3S0</accession>
<feature type="compositionally biased region" description="Basic and acidic residues" evidence="7">
    <location>
        <begin position="131"/>
        <end position="144"/>
    </location>
</feature>
<evidence type="ECO:0000256" key="3">
    <source>
        <dbReference type="ARBA" id="ARBA00023082"/>
    </source>
</evidence>
<keyword evidence="4 6" id="KW-0238">DNA-binding</keyword>
<protein>
    <recommendedName>
        <fullName evidence="6">RNA polymerase sigma factor</fullName>
    </recommendedName>
</protein>
<dbReference type="EMBL" id="JBHTBS010000003">
    <property type="protein sequence ID" value="MFC7337004.1"/>
    <property type="molecule type" value="Genomic_DNA"/>
</dbReference>
<dbReference type="InterPro" id="IPR000838">
    <property type="entry name" value="RNA_pol_sigma70_ECF_CS"/>
</dbReference>
<dbReference type="SUPFAM" id="SSF88946">
    <property type="entry name" value="Sigma2 domain of RNA polymerase sigma factors"/>
    <property type="match status" value="1"/>
</dbReference>
<dbReference type="InterPro" id="IPR036388">
    <property type="entry name" value="WH-like_DNA-bd_sf"/>
</dbReference>
<keyword evidence="3 6" id="KW-0731">Sigma factor</keyword>
<feature type="compositionally biased region" description="Basic and acidic residues" evidence="7">
    <location>
        <begin position="114"/>
        <end position="124"/>
    </location>
</feature>
<organism evidence="10 11">
    <name type="scientific">Haloferula chungangensis</name>
    <dbReference type="NCBI Taxonomy" id="1048331"/>
    <lineage>
        <taxon>Bacteria</taxon>
        <taxon>Pseudomonadati</taxon>
        <taxon>Verrucomicrobiota</taxon>
        <taxon>Verrucomicrobiia</taxon>
        <taxon>Verrucomicrobiales</taxon>
        <taxon>Verrucomicrobiaceae</taxon>
        <taxon>Haloferula</taxon>
    </lineage>
</organism>
<dbReference type="InterPro" id="IPR013325">
    <property type="entry name" value="RNA_pol_sigma_r2"/>
</dbReference>
<dbReference type="SUPFAM" id="SSF88659">
    <property type="entry name" value="Sigma3 and sigma4 domains of RNA polymerase sigma factors"/>
    <property type="match status" value="1"/>
</dbReference>
<dbReference type="Pfam" id="PF08281">
    <property type="entry name" value="Sigma70_r4_2"/>
    <property type="match status" value="1"/>
</dbReference>
<evidence type="ECO:0000256" key="6">
    <source>
        <dbReference type="RuleBase" id="RU000716"/>
    </source>
</evidence>
<evidence type="ECO:0000256" key="1">
    <source>
        <dbReference type="ARBA" id="ARBA00010641"/>
    </source>
</evidence>
<sequence length="210" mass="23837">MSAIAYSIGNLEMPESTPIHDESNAIDVALMKRVAADDEKAFRELVERHQNAVIGTVAKMLGDPTEAEDIAQRVFLRVWKHAKRWRPEAKFTTYLFTITRNLVYNESRRRSRRKEVSSDGRSEESGVESAADARSEPDAEALKSEMHEEIDQAIQSLPEAQRTAVILYSYESMPYEEIAKVLNTSVSSVKSLLFRARGTLREKLSQHMGY</sequence>
<name>A0ABW2L3S0_9BACT</name>
<dbReference type="InterPro" id="IPR007627">
    <property type="entry name" value="RNA_pol_sigma70_r2"/>
</dbReference>
<evidence type="ECO:0000313" key="10">
    <source>
        <dbReference type="EMBL" id="MFC7337004.1"/>
    </source>
</evidence>
<dbReference type="InterPro" id="IPR013324">
    <property type="entry name" value="RNA_pol_sigma_r3/r4-like"/>
</dbReference>
<dbReference type="InterPro" id="IPR039425">
    <property type="entry name" value="RNA_pol_sigma-70-like"/>
</dbReference>
<keyword evidence="11" id="KW-1185">Reference proteome</keyword>
<evidence type="ECO:0000256" key="5">
    <source>
        <dbReference type="ARBA" id="ARBA00023163"/>
    </source>
</evidence>
<evidence type="ECO:0000256" key="4">
    <source>
        <dbReference type="ARBA" id="ARBA00023125"/>
    </source>
</evidence>
<evidence type="ECO:0000256" key="7">
    <source>
        <dbReference type="SAM" id="MobiDB-lite"/>
    </source>
</evidence>
<keyword evidence="5 6" id="KW-0804">Transcription</keyword>
<comment type="similarity">
    <text evidence="1 6">Belongs to the sigma-70 factor family. ECF subfamily.</text>
</comment>
<dbReference type="InterPro" id="IPR014284">
    <property type="entry name" value="RNA_pol_sigma-70_dom"/>
</dbReference>
<evidence type="ECO:0000256" key="2">
    <source>
        <dbReference type="ARBA" id="ARBA00023015"/>
    </source>
</evidence>
<dbReference type="NCBIfam" id="TIGR02937">
    <property type="entry name" value="sigma70-ECF"/>
    <property type="match status" value="1"/>
</dbReference>
<dbReference type="PROSITE" id="PS01063">
    <property type="entry name" value="SIGMA70_ECF"/>
    <property type="match status" value="1"/>
</dbReference>
<feature type="domain" description="RNA polymerase sigma-70 region 2" evidence="8">
    <location>
        <begin position="45"/>
        <end position="113"/>
    </location>
</feature>
<proteinExistence type="inferred from homology"/>
<dbReference type="CDD" id="cd06171">
    <property type="entry name" value="Sigma70_r4"/>
    <property type="match status" value="1"/>
</dbReference>
<dbReference type="Pfam" id="PF04542">
    <property type="entry name" value="Sigma70_r2"/>
    <property type="match status" value="1"/>
</dbReference>
<gene>
    <name evidence="10" type="ORF">ACFQY0_07425</name>
</gene>
<dbReference type="Gene3D" id="1.10.1740.10">
    <property type="match status" value="1"/>
</dbReference>
<evidence type="ECO:0000259" key="8">
    <source>
        <dbReference type="Pfam" id="PF04542"/>
    </source>
</evidence>
<dbReference type="PANTHER" id="PTHR43133:SF8">
    <property type="entry name" value="RNA POLYMERASE SIGMA FACTOR HI_1459-RELATED"/>
    <property type="match status" value="1"/>
</dbReference>
<dbReference type="Proteomes" id="UP001596472">
    <property type="component" value="Unassembled WGS sequence"/>
</dbReference>
<dbReference type="InterPro" id="IPR013249">
    <property type="entry name" value="RNA_pol_sigma70_r4_t2"/>
</dbReference>
<evidence type="ECO:0000259" key="9">
    <source>
        <dbReference type="Pfam" id="PF08281"/>
    </source>
</evidence>